<name>A0A8H4J004_9PEZI</name>
<evidence type="ECO:0000313" key="3">
    <source>
        <dbReference type="EMBL" id="KAF4310276.1"/>
    </source>
</evidence>
<dbReference type="Proteomes" id="UP000572817">
    <property type="component" value="Unassembled WGS sequence"/>
</dbReference>
<feature type="region of interest" description="Disordered" evidence="1">
    <location>
        <begin position="29"/>
        <end position="63"/>
    </location>
</feature>
<proteinExistence type="predicted"/>
<dbReference type="InterPro" id="IPR007011">
    <property type="entry name" value="LEA_SMP_dom"/>
</dbReference>
<feature type="compositionally biased region" description="Basic and acidic residues" evidence="1">
    <location>
        <begin position="29"/>
        <end position="52"/>
    </location>
</feature>
<reference evidence="3" key="1">
    <citation type="submission" date="2020-04" db="EMBL/GenBank/DDBJ databases">
        <title>Genome Assembly and Annotation of Botryosphaeria dothidea sdau 11-99, a Latent Pathogen of Apple Fruit Ring Rot in China.</title>
        <authorList>
            <person name="Yu C."/>
            <person name="Diao Y."/>
            <person name="Lu Q."/>
            <person name="Zhao J."/>
            <person name="Cui S."/>
            <person name="Peng C."/>
            <person name="He B."/>
            <person name="Liu H."/>
        </authorList>
    </citation>
    <scope>NUCLEOTIDE SEQUENCE [LARGE SCALE GENOMIC DNA]</scope>
    <source>
        <strain evidence="3">Sdau11-99</strain>
    </source>
</reference>
<comment type="caution">
    <text evidence="3">The sequence shown here is derived from an EMBL/GenBank/DDBJ whole genome shotgun (WGS) entry which is preliminary data.</text>
</comment>
<evidence type="ECO:0000259" key="2">
    <source>
        <dbReference type="Pfam" id="PF04927"/>
    </source>
</evidence>
<sequence>MGDIAGTPGPQQGVAEDFVKEVRQEVASKLNNDPEHITHKDAAKAQSVEHRALGYRPPPGSVAAQAQSMSDKVEHLNQVVEAAQKKLDADPESVTAEDAKQVLSAEHKVVGHLPPKDSISATMQHTAAVNKHSIEGDVANEGPAVPRGRRQSVAAAEQSHNSREKNYENAAQEMKERLESHPEDITKDDANHLRRLDTRAHGATEKGSLTAQVQSKADKHEASKVSGDVEPSAPTEAAVKAVEDDVAGAALSSA</sequence>
<keyword evidence="4" id="KW-1185">Reference proteome</keyword>
<dbReference type="OrthoDB" id="2799468at2759"/>
<dbReference type="EMBL" id="WWBZ02000016">
    <property type="protein sequence ID" value="KAF4310276.1"/>
    <property type="molecule type" value="Genomic_DNA"/>
</dbReference>
<dbReference type="AlphaFoldDB" id="A0A8H4J004"/>
<feature type="domain" description="SMP" evidence="2">
    <location>
        <begin position="76"/>
        <end position="131"/>
    </location>
</feature>
<feature type="region of interest" description="Disordered" evidence="1">
    <location>
        <begin position="133"/>
        <end position="236"/>
    </location>
</feature>
<organism evidence="3 4">
    <name type="scientific">Botryosphaeria dothidea</name>
    <dbReference type="NCBI Taxonomy" id="55169"/>
    <lineage>
        <taxon>Eukaryota</taxon>
        <taxon>Fungi</taxon>
        <taxon>Dikarya</taxon>
        <taxon>Ascomycota</taxon>
        <taxon>Pezizomycotina</taxon>
        <taxon>Dothideomycetes</taxon>
        <taxon>Dothideomycetes incertae sedis</taxon>
        <taxon>Botryosphaeriales</taxon>
        <taxon>Botryosphaeriaceae</taxon>
        <taxon>Botryosphaeria</taxon>
    </lineage>
</organism>
<evidence type="ECO:0000256" key="1">
    <source>
        <dbReference type="SAM" id="MobiDB-lite"/>
    </source>
</evidence>
<feature type="compositionally biased region" description="Basic and acidic residues" evidence="1">
    <location>
        <begin position="160"/>
        <end position="204"/>
    </location>
</feature>
<evidence type="ECO:0000313" key="4">
    <source>
        <dbReference type="Proteomes" id="UP000572817"/>
    </source>
</evidence>
<protein>
    <submittedName>
        <fullName evidence="3">Seed maturation protein pm25-like protein</fullName>
    </submittedName>
</protein>
<gene>
    <name evidence="3" type="ORF">GTA08_BOTSDO02509</name>
</gene>
<dbReference type="Pfam" id="PF04927">
    <property type="entry name" value="SMP"/>
    <property type="match status" value="2"/>
</dbReference>
<feature type="domain" description="SMP" evidence="2">
    <location>
        <begin position="33"/>
        <end position="68"/>
    </location>
</feature>
<accession>A0A8H4J004</accession>